<feature type="chain" id="PRO_5021855825" description="Beta-lactamase-related domain-containing protein" evidence="1">
    <location>
        <begin position="27"/>
        <end position="478"/>
    </location>
</feature>
<keyword evidence="4" id="KW-1185">Reference proteome</keyword>
<gene>
    <name evidence="3" type="ORF">CQA01_15270</name>
</gene>
<dbReference type="EMBL" id="BJYV01000004">
    <property type="protein sequence ID" value="GEO20993.1"/>
    <property type="molecule type" value="Genomic_DNA"/>
</dbReference>
<dbReference type="AlphaFoldDB" id="A0A512C9V5"/>
<dbReference type="InterPro" id="IPR050491">
    <property type="entry name" value="AmpC-like"/>
</dbReference>
<dbReference type="Gene3D" id="3.40.710.10">
    <property type="entry name" value="DD-peptidase/beta-lactamase superfamily"/>
    <property type="match status" value="1"/>
</dbReference>
<protein>
    <recommendedName>
        <fullName evidence="2">Beta-lactamase-related domain-containing protein</fullName>
    </recommendedName>
</protein>
<dbReference type="InterPro" id="IPR012338">
    <property type="entry name" value="Beta-lactam/transpept-like"/>
</dbReference>
<reference evidence="3 4" key="1">
    <citation type="submission" date="2019-07" db="EMBL/GenBank/DDBJ databases">
        <title>Whole genome shotgun sequence of Cyclobacterium qasimii NBRC 106168.</title>
        <authorList>
            <person name="Hosoyama A."/>
            <person name="Uohara A."/>
            <person name="Ohji S."/>
            <person name="Ichikawa N."/>
        </authorList>
    </citation>
    <scope>NUCLEOTIDE SEQUENCE [LARGE SCALE GENOMIC DNA]</scope>
    <source>
        <strain evidence="3 4">NBRC 106168</strain>
    </source>
</reference>
<comment type="caution">
    <text evidence="3">The sequence shown here is derived from an EMBL/GenBank/DDBJ whole genome shotgun (WGS) entry which is preliminary data.</text>
</comment>
<accession>A0A512C9V5</accession>
<dbReference type="Pfam" id="PF00144">
    <property type="entry name" value="Beta-lactamase"/>
    <property type="match status" value="1"/>
</dbReference>
<dbReference type="InterPro" id="IPR001466">
    <property type="entry name" value="Beta-lactam-related"/>
</dbReference>
<dbReference type="Proteomes" id="UP000321301">
    <property type="component" value="Unassembled WGS sequence"/>
</dbReference>
<evidence type="ECO:0000313" key="4">
    <source>
        <dbReference type="Proteomes" id="UP000321301"/>
    </source>
</evidence>
<dbReference type="PANTHER" id="PTHR46825:SF9">
    <property type="entry name" value="BETA-LACTAMASE-RELATED DOMAIN-CONTAINING PROTEIN"/>
    <property type="match status" value="1"/>
</dbReference>
<keyword evidence="1" id="KW-0732">Signal</keyword>
<sequence length="478" mass="53660">MNYIKAFSFFSILIISSLLFSLNLFAQASFSNALELKMDSIFEDFNDINKPGATVAVVKDQKIVFKKGYGSANLEYGIPNSPSTIFHIASVSKQFTVFSILLLEKEGKLSFDDDIRKYIPEVPDFGKTITLRHLASHTSGMRDQWGLLAMAGWRQDDVITKEHILKLVSQQKELNFNPGESYMYCNTGFTLLAEVVARISGKTFAAFTEEKIFKPLSMLNTLFYDDHEKIVKNRAYSYHAVPDNKYKKSVLNFANVGATSLFTTVEDLALWAMNFSSFTVGDKAIIDKMNTLAVLNNGETFGGAYGQFINKYKGLNQIQHGGADAGYRSYLGRFPDQNFSVMVFSNLAQSNPGNLALQVADLYLEDAFEKESDAATNADDPIESQEFTPPNYEVSDLKEFVGAYFSPELNTTYEAVLKDGKLTVTHARASDFVISVAKNDLFLFDGKSFMFERNDKQQITGFRISSGRVKNLWFKKVK</sequence>
<evidence type="ECO:0000313" key="3">
    <source>
        <dbReference type="EMBL" id="GEO20993.1"/>
    </source>
</evidence>
<dbReference type="SUPFAM" id="SSF56601">
    <property type="entry name" value="beta-lactamase/transpeptidase-like"/>
    <property type="match status" value="1"/>
</dbReference>
<dbReference type="RefSeq" id="WP_146947461.1">
    <property type="nucleotide sequence ID" value="NZ_BJYV01000004.1"/>
</dbReference>
<evidence type="ECO:0000256" key="1">
    <source>
        <dbReference type="SAM" id="SignalP"/>
    </source>
</evidence>
<proteinExistence type="predicted"/>
<name>A0A512C9V5_9BACT</name>
<feature type="domain" description="Beta-lactamase-related" evidence="2">
    <location>
        <begin position="39"/>
        <end position="354"/>
    </location>
</feature>
<organism evidence="3 4">
    <name type="scientific">Cyclobacterium qasimii</name>
    <dbReference type="NCBI Taxonomy" id="1350429"/>
    <lineage>
        <taxon>Bacteria</taxon>
        <taxon>Pseudomonadati</taxon>
        <taxon>Bacteroidota</taxon>
        <taxon>Cytophagia</taxon>
        <taxon>Cytophagales</taxon>
        <taxon>Cyclobacteriaceae</taxon>
        <taxon>Cyclobacterium</taxon>
    </lineage>
</organism>
<feature type="signal peptide" evidence="1">
    <location>
        <begin position="1"/>
        <end position="26"/>
    </location>
</feature>
<evidence type="ECO:0000259" key="2">
    <source>
        <dbReference type="Pfam" id="PF00144"/>
    </source>
</evidence>
<dbReference type="PANTHER" id="PTHR46825">
    <property type="entry name" value="D-ALANYL-D-ALANINE-CARBOXYPEPTIDASE/ENDOPEPTIDASE AMPH"/>
    <property type="match status" value="1"/>
</dbReference>